<feature type="region of interest" description="Disordered" evidence="1">
    <location>
        <begin position="247"/>
        <end position="266"/>
    </location>
</feature>
<reference evidence="2" key="1">
    <citation type="journal article" date="2020" name="Stud. Mycol.">
        <title>101 Dothideomycetes genomes: a test case for predicting lifestyles and emergence of pathogens.</title>
        <authorList>
            <person name="Haridas S."/>
            <person name="Albert R."/>
            <person name="Binder M."/>
            <person name="Bloem J."/>
            <person name="Labutti K."/>
            <person name="Salamov A."/>
            <person name="Andreopoulos B."/>
            <person name="Baker S."/>
            <person name="Barry K."/>
            <person name="Bills G."/>
            <person name="Bluhm B."/>
            <person name="Cannon C."/>
            <person name="Castanera R."/>
            <person name="Culley D."/>
            <person name="Daum C."/>
            <person name="Ezra D."/>
            <person name="Gonzalez J."/>
            <person name="Henrissat B."/>
            <person name="Kuo A."/>
            <person name="Liang C."/>
            <person name="Lipzen A."/>
            <person name="Lutzoni F."/>
            <person name="Magnuson J."/>
            <person name="Mondo S."/>
            <person name="Nolan M."/>
            <person name="Ohm R."/>
            <person name="Pangilinan J."/>
            <person name="Park H.-J."/>
            <person name="Ramirez L."/>
            <person name="Alfaro M."/>
            <person name="Sun H."/>
            <person name="Tritt A."/>
            <person name="Yoshinaga Y."/>
            <person name="Zwiers L.-H."/>
            <person name="Turgeon B."/>
            <person name="Goodwin S."/>
            <person name="Spatafora J."/>
            <person name="Crous P."/>
            <person name="Grigoriev I."/>
        </authorList>
    </citation>
    <scope>NUCLEOTIDE SEQUENCE</scope>
    <source>
        <strain evidence="2">CBS 161.51</strain>
    </source>
</reference>
<evidence type="ECO:0000256" key="1">
    <source>
        <dbReference type="SAM" id="MobiDB-lite"/>
    </source>
</evidence>
<feature type="region of interest" description="Disordered" evidence="1">
    <location>
        <begin position="1"/>
        <end position="36"/>
    </location>
</feature>
<feature type="region of interest" description="Disordered" evidence="1">
    <location>
        <begin position="148"/>
        <end position="219"/>
    </location>
</feature>
<dbReference type="AlphaFoldDB" id="A0A6A5SE13"/>
<organism evidence="2 3">
    <name type="scientific">Clathrospora elynae</name>
    <dbReference type="NCBI Taxonomy" id="706981"/>
    <lineage>
        <taxon>Eukaryota</taxon>
        <taxon>Fungi</taxon>
        <taxon>Dikarya</taxon>
        <taxon>Ascomycota</taxon>
        <taxon>Pezizomycotina</taxon>
        <taxon>Dothideomycetes</taxon>
        <taxon>Pleosporomycetidae</taxon>
        <taxon>Pleosporales</taxon>
        <taxon>Diademaceae</taxon>
        <taxon>Clathrospora</taxon>
    </lineage>
</organism>
<accession>A0A6A5SE13</accession>
<dbReference type="OrthoDB" id="3798749at2759"/>
<gene>
    <name evidence="2" type="ORF">EJ02DRAFT_427263</name>
</gene>
<sequence length="266" mass="30271">MRDARNSQLSARVKPDTPGPYKYRSPKPSKDTTLPRKATTLVDVSKSRRAHNSHRVEESNNDMALALADIPDFVLRLKVAQLMAVAPGLPVRDLYHLIINSKHDFPLGSIPQPLHPFAFAPEVANLTQGLDEIVTKIDYNDPLFEWDVDTPYPEPAPQPKARSQNRNRKQSRPPNMSSPKVFTTQGNLRNAQSRLRRAGPLSMPEERKGHQQTSHIYSDSDLEMLSYEEMDLEIDMQPQYAFQCSAAREEEGEMRENGRYTGLRHK</sequence>
<dbReference type="Proteomes" id="UP000800038">
    <property type="component" value="Unassembled WGS sequence"/>
</dbReference>
<proteinExistence type="predicted"/>
<name>A0A6A5SE13_9PLEO</name>
<feature type="compositionally biased region" description="Polar residues" evidence="1">
    <location>
        <begin position="1"/>
        <end position="10"/>
    </location>
</feature>
<keyword evidence="3" id="KW-1185">Reference proteome</keyword>
<evidence type="ECO:0000313" key="3">
    <source>
        <dbReference type="Proteomes" id="UP000800038"/>
    </source>
</evidence>
<evidence type="ECO:0000313" key="2">
    <source>
        <dbReference type="EMBL" id="KAF1936726.1"/>
    </source>
</evidence>
<dbReference type="EMBL" id="ML976173">
    <property type="protein sequence ID" value="KAF1936726.1"/>
    <property type="molecule type" value="Genomic_DNA"/>
</dbReference>
<protein>
    <submittedName>
        <fullName evidence="2">Uncharacterized protein</fullName>
    </submittedName>
</protein>
<feature type="compositionally biased region" description="Polar residues" evidence="1">
    <location>
        <begin position="172"/>
        <end position="193"/>
    </location>
</feature>